<dbReference type="Gene3D" id="3.40.50.2000">
    <property type="entry name" value="Glycogen Phosphorylase B"/>
    <property type="match status" value="2"/>
</dbReference>
<proteinExistence type="predicted"/>
<dbReference type="Proteomes" id="UP000265489">
    <property type="component" value="Unassembled WGS sequence"/>
</dbReference>
<accession>A0A395W900</accession>
<dbReference type="PANTHER" id="PTHR12526:SF629">
    <property type="entry name" value="TEICHURONIC ACID BIOSYNTHESIS GLYCOSYLTRANSFERASE TUAH-RELATED"/>
    <property type="match status" value="1"/>
</dbReference>
<evidence type="ECO:0000256" key="1">
    <source>
        <dbReference type="ARBA" id="ARBA00022676"/>
    </source>
</evidence>
<dbReference type="Pfam" id="PF00534">
    <property type="entry name" value="Glycos_transf_1"/>
    <property type="match status" value="1"/>
</dbReference>
<dbReference type="SUPFAM" id="SSF53756">
    <property type="entry name" value="UDP-Glycosyltransferase/glycogen phosphorylase"/>
    <property type="match status" value="1"/>
</dbReference>
<protein>
    <submittedName>
        <fullName evidence="4">Glycosyltransferase</fullName>
    </submittedName>
</protein>
<dbReference type="GeneID" id="66579601"/>
<keyword evidence="1" id="KW-0328">Glycosyltransferase</keyword>
<dbReference type="RefSeq" id="WP_118325226.1">
    <property type="nucleotide sequence ID" value="NZ_JAQEGG010000024.1"/>
</dbReference>
<dbReference type="EMBL" id="QRYQ01000011">
    <property type="protein sequence ID" value="RGU91433.1"/>
    <property type="molecule type" value="Genomic_DNA"/>
</dbReference>
<reference evidence="4 5" key="1">
    <citation type="submission" date="2018-08" db="EMBL/GenBank/DDBJ databases">
        <title>A genome reference for cultivated species of the human gut microbiota.</title>
        <authorList>
            <person name="Zou Y."/>
            <person name="Xue W."/>
            <person name="Luo G."/>
        </authorList>
    </citation>
    <scope>NUCLEOTIDE SEQUENCE [LARGE SCALE GENOMIC DNA]</scope>
    <source>
        <strain evidence="4 5">AF15-20</strain>
    </source>
</reference>
<evidence type="ECO:0000313" key="4">
    <source>
        <dbReference type="EMBL" id="RGU91433.1"/>
    </source>
</evidence>
<keyword evidence="2 4" id="KW-0808">Transferase</keyword>
<dbReference type="InterPro" id="IPR001296">
    <property type="entry name" value="Glyco_trans_1"/>
</dbReference>
<evidence type="ECO:0000313" key="5">
    <source>
        <dbReference type="Proteomes" id="UP000265489"/>
    </source>
</evidence>
<evidence type="ECO:0000256" key="2">
    <source>
        <dbReference type="ARBA" id="ARBA00022679"/>
    </source>
</evidence>
<dbReference type="AlphaFoldDB" id="A0A395W900"/>
<name>A0A395W900_9FIRM</name>
<organism evidence="4 5">
    <name type="scientific">Holdemanella biformis</name>
    <dbReference type="NCBI Taxonomy" id="1735"/>
    <lineage>
        <taxon>Bacteria</taxon>
        <taxon>Bacillati</taxon>
        <taxon>Bacillota</taxon>
        <taxon>Erysipelotrichia</taxon>
        <taxon>Erysipelotrichales</taxon>
        <taxon>Erysipelotrichaceae</taxon>
        <taxon>Holdemanella</taxon>
    </lineage>
</organism>
<dbReference type="GO" id="GO:0016757">
    <property type="term" value="F:glycosyltransferase activity"/>
    <property type="evidence" value="ECO:0007669"/>
    <property type="project" value="UniProtKB-KW"/>
</dbReference>
<feature type="domain" description="Glycosyl transferase family 1" evidence="3">
    <location>
        <begin position="318"/>
        <end position="452"/>
    </location>
</feature>
<sequence>MSVYVFNILVDYMPNGIDNAQGYREKIFNQIGIDGYYVFTNFPKMRNISLYNNVGIPVNKMVNPILKMTGRDYFDFDAATDAMVLELEQNLNVDKVIYVENAVQLWKNGCIVAEIHTVPNDSNHFYEVYYFKNNCLIKADFYSHGRVYSDFFITASRDNGSLYAKKVKRVFYMKNGEVCLEQIENNYIMNNGKIIDCYEIIDLYLDLLNLNENDSIIMDRAYNLEFNDIILGKKLPCKKICVIHSGHYFEPNQSMYALYLSYEYYYWFKYSKYIDSFVVSTENQKKDLIRVLNKYDYAIPNIEVIPVGAVDNLCVSNDRKQNSILTASRIVRGKRIDLIIRSVIEAHKKNSNISLDIYGKGDVSVQNELVEIIQKNDASEYIHFMGFQRLDDVYKNYQLYISTSIFETFGLTLLEAASSGCALIGLDVPYGNTTFIENEKNGYLVKYNFDRDINYENELVKVIADRIVDAFSDYRRLNEFSEHSYKIANEFLVTKISEKWKCILKK</sequence>
<comment type="caution">
    <text evidence="4">The sequence shown here is derived from an EMBL/GenBank/DDBJ whole genome shotgun (WGS) entry which is preliminary data.</text>
</comment>
<evidence type="ECO:0000259" key="3">
    <source>
        <dbReference type="Pfam" id="PF00534"/>
    </source>
</evidence>
<gene>
    <name evidence="4" type="ORF">DWW32_06880</name>
</gene>
<dbReference type="PANTHER" id="PTHR12526">
    <property type="entry name" value="GLYCOSYLTRANSFERASE"/>
    <property type="match status" value="1"/>
</dbReference>